<gene>
    <name evidence="3" type="ORF">MGAL_10B036909</name>
</gene>
<feature type="region of interest" description="Disordered" evidence="1">
    <location>
        <begin position="135"/>
        <end position="201"/>
    </location>
</feature>
<evidence type="ECO:0000313" key="4">
    <source>
        <dbReference type="Proteomes" id="UP000596742"/>
    </source>
</evidence>
<evidence type="ECO:0008006" key="5">
    <source>
        <dbReference type="Google" id="ProtNLM"/>
    </source>
</evidence>
<dbReference type="Proteomes" id="UP000596742">
    <property type="component" value="Unassembled WGS sequence"/>
</dbReference>
<keyword evidence="2" id="KW-1133">Transmembrane helix</keyword>
<protein>
    <recommendedName>
        <fullName evidence="5">Transmembrane protein</fullName>
    </recommendedName>
</protein>
<feature type="compositionally biased region" description="Basic and acidic residues" evidence="1">
    <location>
        <begin position="181"/>
        <end position="194"/>
    </location>
</feature>
<comment type="caution">
    <text evidence="3">The sequence shown here is derived from an EMBL/GenBank/DDBJ whole genome shotgun (WGS) entry which is preliminary data.</text>
</comment>
<evidence type="ECO:0000313" key="3">
    <source>
        <dbReference type="EMBL" id="VDI55733.1"/>
    </source>
</evidence>
<dbReference type="EMBL" id="UYJE01007532">
    <property type="protein sequence ID" value="VDI55733.1"/>
    <property type="molecule type" value="Genomic_DNA"/>
</dbReference>
<keyword evidence="2" id="KW-0812">Transmembrane</keyword>
<keyword evidence="2" id="KW-0472">Membrane</keyword>
<proteinExistence type="predicted"/>
<keyword evidence="4" id="KW-1185">Reference proteome</keyword>
<dbReference type="AlphaFoldDB" id="A0A8B6FZ65"/>
<organism evidence="3 4">
    <name type="scientific">Mytilus galloprovincialis</name>
    <name type="common">Mediterranean mussel</name>
    <dbReference type="NCBI Taxonomy" id="29158"/>
    <lineage>
        <taxon>Eukaryota</taxon>
        <taxon>Metazoa</taxon>
        <taxon>Spiralia</taxon>
        <taxon>Lophotrochozoa</taxon>
        <taxon>Mollusca</taxon>
        <taxon>Bivalvia</taxon>
        <taxon>Autobranchia</taxon>
        <taxon>Pteriomorphia</taxon>
        <taxon>Mytilida</taxon>
        <taxon>Mytiloidea</taxon>
        <taxon>Mytilidae</taxon>
        <taxon>Mytilinae</taxon>
        <taxon>Mytilus</taxon>
    </lineage>
</organism>
<sequence length="201" mass="22384">MILKNSTVQFNNVTGCNVTNSTSPEIKPYDADGAMKFTVAVVMVYGVAVIGVFAVSYASRRKPMNYDVDRQARYFIKNMDDVRANLERKNRLLSINMLLKNIHGGSVQPNTKQKSIQEGILSYVAFPVMVVSGGASKNSNESEDTNVSSAESPKSPIDSDYFSRETLEVLTEENENYENNDFFKSDDEKQKSKSDSFVTVS</sequence>
<feature type="transmembrane region" description="Helical" evidence="2">
    <location>
        <begin position="37"/>
        <end position="58"/>
    </location>
</feature>
<name>A0A8B6FZ65_MYTGA</name>
<evidence type="ECO:0000256" key="2">
    <source>
        <dbReference type="SAM" id="Phobius"/>
    </source>
</evidence>
<dbReference type="OrthoDB" id="6124705at2759"/>
<evidence type="ECO:0000256" key="1">
    <source>
        <dbReference type="SAM" id="MobiDB-lite"/>
    </source>
</evidence>
<feature type="compositionally biased region" description="Polar residues" evidence="1">
    <location>
        <begin position="135"/>
        <end position="152"/>
    </location>
</feature>
<reference evidence="3" key="1">
    <citation type="submission" date="2018-11" db="EMBL/GenBank/DDBJ databases">
        <authorList>
            <person name="Alioto T."/>
            <person name="Alioto T."/>
        </authorList>
    </citation>
    <scope>NUCLEOTIDE SEQUENCE</scope>
</reference>
<accession>A0A8B6FZ65</accession>